<sequence>MEDGRLMTRSGTAWKLEATIGFVNNVYDVCACNTSLYVTAENHSTYENAQDKTLGGPVTFLMRVANGQVRNIRLLPGKNYMRCDAAGRLWLFGSEGIWELQTPSLLRKRF</sequence>
<reference evidence="2" key="1">
    <citation type="journal article" date="2019" name="Int. J. Syst. Evol. Microbiol.">
        <title>The Global Catalogue of Microorganisms (GCM) 10K type strain sequencing project: providing services to taxonomists for standard genome sequencing and annotation.</title>
        <authorList>
            <consortium name="The Broad Institute Genomics Platform"/>
            <consortium name="The Broad Institute Genome Sequencing Center for Infectious Disease"/>
            <person name="Wu L."/>
            <person name="Ma J."/>
        </authorList>
    </citation>
    <scope>NUCLEOTIDE SEQUENCE [LARGE SCALE GENOMIC DNA]</scope>
    <source>
        <strain evidence="2">JCM 17924</strain>
    </source>
</reference>
<evidence type="ECO:0000313" key="1">
    <source>
        <dbReference type="EMBL" id="GAA4373283.1"/>
    </source>
</evidence>
<evidence type="ECO:0000313" key="2">
    <source>
        <dbReference type="Proteomes" id="UP001500454"/>
    </source>
</evidence>
<keyword evidence="2" id="KW-1185">Reference proteome</keyword>
<gene>
    <name evidence="1" type="ORF">GCM10023186_03680</name>
</gene>
<dbReference type="Proteomes" id="UP001500454">
    <property type="component" value="Unassembled WGS sequence"/>
</dbReference>
<organism evidence="1 2">
    <name type="scientific">Hymenobacter koreensis</name>
    <dbReference type="NCBI Taxonomy" id="1084523"/>
    <lineage>
        <taxon>Bacteria</taxon>
        <taxon>Pseudomonadati</taxon>
        <taxon>Bacteroidota</taxon>
        <taxon>Cytophagia</taxon>
        <taxon>Cytophagales</taxon>
        <taxon>Hymenobacteraceae</taxon>
        <taxon>Hymenobacter</taxon>
    </lineage>
</organism>
<dbReference type="EMBL" id="BAABHA010000001">
    <property type="protein sequence ID" value="GAA4373283.1"/>
    <property type="molecule type" value="Genomic_DNA"/>
</dbReference>
<comment type="caution">
    <text evidence="1">The sequence shown here is derived from an EMBL/GenBank/DDBJ whole genome shotgun (WGS) entry which is preliminary data.</text>
</comment>
<name>A0ABP8IU80_9BACT</name>
<proteinExistence type="predicted"/>
<protein>
    <submittedName>
        <fullName evidence="1">Uncharacterized protein</fullName>
    </submittedName>
</protein>
<accession>A0ABP8IU80</accession>